<feature type="domain" description="CpXC" evidence="1">
    <location>
        <begin position="9"/>
        <end position="132"/>
    </location>
</feature>
<name>A0A346B0A2_9FIRM</name>
<dbReference type="AlphaFoldDB" id="A0A346B0A2"/>
<proteinExistence type="predicted"/>
<reference evidence="2 3" key="1">
    <citation type="submission" date="2018-05" db="EMBL/GenBank/DDBJ databases">
        <title>Complete genome sequence of Megasphaera sp. AJH120T, isolated from the ceca of a chicken.</title>
        <authorList>
            <person name="Maki J."/>
            <person name="Looft T."/>
        </authorList>
    </citation>
    <scope>NUCLEOTIDE SEQUENCE [LARGE SCALE GENOMIC DNA]</scope>
    <source>
        <strain evidence="2 3">AJH120</strain>
    </source>
</reference>
<accession>A0A346B0A2</accession>
<dbReference type="InterPro" id="IPR025682">
    <property type="entry name" value="CpXC_dom"/>
</dbReference>
<evidence type="ECO:0000313" key="2">
    <source>
        <dbReference type="EMBL" id="AXL21545.1"/>
    </source>
</evidence>
<sequence>MSRFHEEEITCPQCGKTSRFKVWDSVNTQTDEEMKDAVRSLEAFTMHCPHCGYEHVVSYNFLYHDMDGAVMIYHAADETGEETARQAFKQAMAVLHDAAHYVCRIVHSFDEMLEKLRIADAGLDDRIIALLKLLAERQVEAQYPEFHTTGCYFIRDEEGKFIIHLIDDGTNEALNVDYEASFAELYETLRNEFSKELEEQAKDVPVIDKDWAIAFLDTVMK</sequence>
<dbReference type="KEGG" id="meg:DKB62_08195"/>
<dbReference type="RefSeq" id="WP_107195435.1">
    <property type="nucleotide sequence ID" value="NZ_CAUWMV010000015.1"/>
</dbReference>
<dbReference type="EMBL" id="CP029462">
    <property type="protein sequence ID" value="AXL21545.1"/>
    <property type="molecule type" value="Genomic_DNA"/>
</dbReference>
<protein>
    <recommendedName>
        <fullName evidence="1">CpXC domain-containing protein</fullName>
    </recommendedName>
</protein>
<organism evidence="2 3">
    <name type="scientific">Megasphaera stantonii</name>
    <dbReference type="NCBI Taxonomy" id="2144175"/>
    <lineage>
        <taxon>Bacteria</taxon>
        <taxon>Bacillati</taxon>
        <taxon>Bacillota</taxon>
        <taxon>Negativicutes</taxon>
        <taxon>Veillonellales</taxon>
        <taxon>Veillonellaceae</taxon>
        <taxon>Megasphaera</taxon>
    </lineage>
</organism>
<dbReference type="Proteomes" id="UP000254337">
    <property type="component" value="Chromosome"/>
</dbReference>
<dbReference type="Pfam" id="PF14353">
    <property type="entry name" value="CpXC"/>
    <property type="match status" value="1"/>
</dbReference>
<dbReference type="OrthoDB" id="9784124at2"/>
<keyword evidence="3" id="KW-1185">Reference proteome</keyword>
<gene>
    <name evidence="2" type="ORF">DKB62_08195</name>
</gene>
<evidence type="ECO:0000313" key="3">
    <source>
        <dbReference type="Proteomes" id="UP000254337"/>
    </source>
</evidence>
<evidence type="ECO:0000259" key="1">
    <source>
        <dbReference type="Pfam" id="PF14353"/>
    </source>
</evidence>